<protein>
    <recommendedName>
        <fullName evidence="5">AIG1-type G domain-containing protein</fullName>
    </recommendedName>
</protein>
<accession>A0A8P4GN57</accession>
<evidence type="ECO:0000259" key="5">
    <source>
        <dbReference type="PROSITE" id="PS51720"/>
    </source>
</evidence>
<evidence type="ECO:0000256" key="3">
    <source>
        <dbReference type="ARBA" id="ARBA00023134"/>
    </source>
</evidence>
<feature type="domain" description="AIG1-type G" evidence="5">
    <location>
        <begin position="1"/>
        <end position="199"/>
    </location>
</feature>
<dbReference type="CDD" id="cd01852">
    <property type="entry name" value="AIG1"/>
    <property type="match status" value="1"/>
</dbReference>
<organism evidence="6 7">
    <name type="scientific">Dicentrarchus labrax</name>
    <name type="common">European seabass</name>
    <name type="synonym">Morone labrax</name>
    <dbReference type="NCBI Taxonomy" id="13489"/>
    <lineage>
        <taxon>Eukaryota</taxon>
        <taxon>Metazoa</taxon>
        <taxon>Chordata</taxon>
        <taxon>Craniata</taxon>
        <taxon>Vertebrata</taxon>
        <taxon>Euteleostomi</taxon>
        <taxon>Actinopterygii</taxon>
        <taxon>Neopterygii</taxon>
        <taxon>Teleostei</taxon>
        <taxon>Neoteleostei</taxon>
        <taxon>Acanthomorphata</taxon>
        <taxon>Eupercaria</taxon>
        <taxon>Moronidae</taxon>
        <taxon>Dicentrarchus</taxon>
    </lineage>
</organism>
<dbReference type="Gene3D" id="3.40.50.300">
    <property type="entry name" value="P-loop containing nucleotide triphosphate hydrolases"/>
    <property type="match status" value="1"/>
</dbReference>
<dbReference type="Pfam" id="PF04548">
    <property type="entry name" value="AIG1"/>
    <property type="match status" value="1"/>
</dbReference>
<evidence type="ECO:0000256" key="4">
    <source>
        <dbReference type="SAM" id="Coils"/>
    </source>
</evidence>
<dbReference type="GeneTree" id="ENSGT01120000271858"/>
<dbReference type="InterPro" id="IPR027417">
    <property type="entry name" value="P-loop_NTPase"/>
</dbReference>
<dbReference type="AlphaFoldDB" id="A0A8P4GN57"/>
<dbReference type="CDD" id="cd22249">
    <property type="entry name" value="UDM1_RNF168_RNF169-like"/>
    <property type="match status" value="1"/>
</dbReference>
<keyword evidence="2" id="KW-0547">Nucleotide-binding</keyword>
<evidence type="ECO:0000256" key="2">
    <source>
        <dbReference type="ARBA" id="ARBA00022741"/>
    </source>
</evidence>
<proteinExistence type="inferred from homology"/>
<dbReference type="InterPro" id="IPR045058">
    <property type="entry name" value="GIMA/IAN/Toc"/>
</dbReference>
<dbReference type="PANTHER" id="PTHR10903">
    <property type="entry name" value="GTPASE, IMAP FAMILY MEMBER-RELATED"/>
    <property type="match status" value="1"/>
</dbReference>
<comment type="similarity">
    <text evidence="1">Belongs to the TRAFAC class TrmE-Era-EngA-EngB-Septin-like GTPase superfamily. AIG1/Toc34/Toc159-like paraseptin GTPase family. IAN subfamily.</text>
</comment>
<dbReference type="PROSITE" id="PS51720">
    <property type="entry name" value="G_AIG1"/>
    <property type="match status" value="1"/>
</dbReference>
<reference evidence="6" key="1">
    <citation type="submission" date="2025-08" db="UniProtKB">
        <authorList>
            <consortium name="Ensembl"/>
        </authorList>
    </citation>
    <scope>IDENTIFICATION</scope>
</reference>
<dbReference type="Proteomes" id="UP000694389">
    <property type="component" value="Unassembled WGS sequence"/>
</dbReference>
<keyword evidence="7" id="KW-1185">Reference proteome</keyword>
<dbReference type="PANTHER" id="PTHR10903:SF112">
    <property type="entry name" value="SI:CH211-113E8.5"/>
    <property type="match status" value="1"/>
</dbReference>
<sequence length="299" mass="33416">DTEIRIVMVGKTGVGKSATGNTILGNKSFKSKFSPKSLTVHCAKARGEVDGQNIAVIDTPGLFDTRTDEEKTVKDIAQSISYASPGPHIFLVVIKLGRFTEEEKKTVQKIQRIFGEEADKYSMVLFTHGDLLKGKPIEEFLEESEDLQELVAKCNGQYHVFNNELQDHSQVGELLNKIRNVTEKNGGSHYTTEMFQKAEKKIEEEQQQILKKKEEKMHREETEEDVKKLKEEQARLAKQNAEDSSPLRQVVFGPFQAHQSNTVVTTQYHAKACNTHAGVLHTPFISLACGGHGHGNALI</sequence>
<evidence type="ECO:0000256" key="1">
    <source>
        <dbReference type="ARBA" id="ARBA00008535"/>
    </source>
</evidence>
<name>A0A8P4GN57_DICLA</name>
<evidence type="ECO:0000313" key="7">
    <source>
        <dbReference type="Proteomes" id="UP000694389"/>
    </source>
</evidence>
<keyword evidence="3" id="KW-0342">GTP-binding</keyword>
<reference evidence="6" key="2">
    <citation type="submission" date="2025-09" db="UniProtKB">
        <authorList>
            <consortium name="Ensembl"/>
        </authorList>
    </citation>
    <scope>IDENTIFICATION</scope>
</reference>
<feature type="coiled-coil region" evidence="4">
    <location>
        <begin position="195"/>
        <end position="239"/>
    </location>
</feature>
<dbReference type="Ensembl" id="ENSDLAT00005067916.1">
    <property type="protein sequence ID" value="ENSDLAP00005079558.1"/>
    <property type="gene ID" value="ENSDLAG00005031969.1"/>
</dbReference>
<dbReference type="GO" id="GO:0005525">
    <property type="term" value="F:GTP binding"/>
    <property type="evidence" value="ECO:0007669"/>
    <property type="project" value="UniProtKB-KW"/>
</dbReference>
<dbReference type="FunFam" id="3.40.50.300:FF:000366">
    <property type="entry name" value="GTPase, IMAP family member 2"/>
    <property type="match status" value="1"/>
</dbReference>
<keyword evidence="4" id="KW-0175">Coiled coil</keyword>
<dbReference type="InterPro" id="IPR006703">
    <property type="entry name" value="G_AIG1"/>
</dbReference>
<dbReference type="SUPFAM" id="SSF52540">
    <property type="entry name" value="P-loop containing nucleoside triphosphate hydrolases"/>
    <property type="match status" value="1"/>
</dbReference>
<evidence type="ECO:0000313" key="6">
    <source>
        <dbReference type="Ensembl" id="ENSDLAP00005079558.1"/>
    </source>
</evidence>